<evidence type="ECO:0000313" key="2">
    <source>
        <dbReference type="Proteomes" id="UP000188729"/>
    </source>
</evidence>
<protein>
    <submittedName>
        <fullName evidence="1">Uncharacterized protein</fullName>
    </submittedName>
</protein>
<sequence length="30" mass="3345">MAIGGTLDIENEASQPIARFVLREVAQQMR</sequence>
<name>A0A1V2ETQ9_9SPHN</name>
<gene>
    <name evidence="1" type="ORF">SPHI_17910</name>
</gene>
<dbReference type="EMBL" id="MPSB01000007">
    <property type="protein sequence ID" value="ONF95865.1"/>
    <property type="molecule type" value="Genomic_DNA"/>
</dbReference>
<reference evidence="1 2" key="1">
    <citation type="submission" date="2016-11" db="EMBL/GenBank/DDBJ databases">
        <title>Genome sequence of Sphingomonas jeddahensis G39.</title>
        <authorList>
            <person name="Poehlein A."/>
            <person name="Wuebbeler J.H."/>
            <person name="Steinbuechel A."/>
            <person name="Daniel R."/>
        </authorList>
    </citation>
    <scope>NUCLEOTIDE SEQUENCE [LARGE SCALE GENOMIC DNA]</scope>
    <source>
        <strain evidence="1 2">G39</strain>
    </source>
</reference>
<accession>A0A1V2ETQ9</accession>
<evidence type="ECO:0000313" key="1">
    <source>
        <dbReference type="EMBL" id="ONF95865.1"/>
    </source>
</evidence>
<keyword evidence="2" id="KW-1185">Reference proteome</keyword>
<dbReference type="AlphaFoldDB" id="A0A1V2ETQ9"/>
<proteinExistence type="predicted"/>
<dbReference type="Proteomes" id="UP000188729">
    <property type="component" value="Unassembled WGS sequence"/>
</dbReference>
<organism evidence="1 2">
    <name type="scientific">Sphingomonas jeddahensis</name>
    <dbReference type="NCBI Taxonomy" id="1915074"/>
    <lineage>
        <taxon>Bacteria</taxon>
        <taxon>Pseudomonadati</taxon>
        <taxon>Pseudomonadota</taxon>
        <taxon>Alphaproteobacteria</taxon>
        <taxon>Sphingomonadales</taxon>
        <taxon>Sphingomonadaceae</taxon>
        <taxon>Sphingomonas</taxon>
    </lineage>
</organism>
<comment type="caution">
    <text evidence="1">The sequence shown here is derived from an EMBL/GenBank/DDBJ whole genome shotgun (WGS) entry which is preliminary data.</text>
</comment>